<keyword evidence="3" id="KW-0813">Transport</keyword>
<reference evidence="10" key="1">
    <citation type="submission" date="2021-01" db="EMBL/GenBank/DDBJ databases">
        <title>Draft genome sequence of Acholeplasmataceae bacterium strain Mahy22.</title>
        <authorList>
            <person name="Watanabe M."/>
            <person name="Kojima H."/>
            <person name="Fukui M."/>
        </authorList>
    </citation>
    <scope>NUCLEOTIDE SEQUENCE</scope>
    <source>
        <strain evidence="10">Mahy22</strain>
    </source>
</reference>
<evidence type="ECO:0000256" key="6">
    <source>
        <dbReference type="ARBA" id="ARBA00022741"/>
    </source>
</evidence>
<keyword evidence="4" id="KW-1003">Cell membrane</keyword>
<dbReference type="Pfam" id="PF00664">
    <property type="entry name" value="ABC_membrane"/>
    <property type="match status" value="1"/>
</dbReference>
<dbReference type="Gene3D" id="1.20.1560.10">
    <property type="entry name" value="ABC transporter type 1, transmembrane domain"/>
    <property type="match status" value="1"/>
</dbReference>
<dbReference type="PANTHER" id="PTHR43394:SF1">
    <property type="entry name" value="ATP-BINDING CASSETTE SUB-FAMILY B MEMBER 10, MITOCHONDRIAL"/>
    <property type="match status" value="1"/>
</dbReference>
<dbReference type="InterPro" id="IPR027417">
    <property type="entry name" value="P-loop_NTPase"/>
</dbReference>
<dbReference type="EMBL" id="AP024412">
    <property type="protein sequence ID" value="BCR36389.1"/>
    <property type="molecule type" value="Genomic_DNA"/>
</dbReference>
<dbReference type="SUPFAM" id="SSF90123">
    <property type="entry name" value="ABC transporter transmembrane region"/>
    <property type="match status" value="1"/>
</dbReference>
<dbReference type="GO" id="GO:0005524">
    <property type="term" value="F:ATP binding"/>
    <property type="evidence" value="ECO:0007669"/>
    <property type="project" value="UniProtKB-KW"/>
</dbReference>
<evidence type="ECO:0000256" key="1">
    <source>
        <dbReference type="ARBA" id="ARBA00004651"/>
    </source>
</evidence>
<evidence type="ECO:0000256" key="2">
    <source>
        <dbReference type="ARBA" id="ARBA00005417"/>
    </source>
</evidence>
<evidence type="ECO:0000256" key="3">
    <source>
        <dbReference type="ARBA" id="ARBA00022448"/>
    </source>
</evidence>
<dbReference type="PROSITE" id="PS50929">
    <property type="entry name" value="ABC_TM1F"/>
    <property type="match status" value="1"/>
</dbReference>
<name>A0A7U9XW43_9MOLU</name>
<dbReference type="Pfam" id="PF00005">
    <property type="entry name" value="ABC_tran"/>
    <property type="match status" value="1"/>
</dbReference>
<comment type="similarity">
    <text evidence="2">Belongs to the ABC transporter superfamily.</text>
</comment>
<gene>
    <name evidence="10" type="ORF">MPAN_012820</name>
</gene>
<dbReference type="CDD" id="cd18548">
    <property type="entry name" value="ABC_6TM_Tm287_like"/>
    <property type="match status" value="1"/>
</dbReference>
<evidence type="ECO:0000256" key="9">
    <source>
        <dbReference type="ARBA" id="ARBA00023136"/>
    </source>
</evidence>
<sequence>MKIILKLLMPYKRQLSVSLTMKSIAALADLFLPWIIAYMIDVIIPDLKLQTNPSLLPLYLAGLTMVVIAFLGLYFNVAANRRAELIAALAAQKLRHDLFEKIENLSAHQVDQLTRPSLISRMTTDTYNVYRATAVMQRLGVRAPVLLFGGILMSLLLDPILTLVMIAMLPLILFIVYFTSKKGVPLYKKTQKKVDVLIRTLREYIVGARVVRALSMNAHEINRFDGANKDTVDAELKATITMSKINPMMRAVMNLGLVIVLVFGAYRVGLGVTEKGQIIAFVTYFTIILNAMMSITRVFVLSSRASASGERIFEVINMPNDIKDGYKAYKEDIQKPHIQFDNIHFSYNLKESNLENISFKLNKGQTLGIIGATGSGKTTIINLLMRFYDPSQGSIKIYGTDIRDLKQNEHRKRIGVVFQNDLIFADSIFGNIQFNREHITNKDIEVATQIAQADFIYDKEDQYETLMAQKGMNLSGGQKQRVLVARAVAGRPDIMVLDDASSALDYQTDLNMRNSLKQELKDTTMIIIAQRISSIKDSDLILLIDEGKIIDQGTHEQLMKTSALYQEIAEYQQGGDAL</sequence>
<dbReference type="Proteomes" id="UP000620133">
    <property type="component" value="Chromosome"/>
</dbReference>
<evidence type="ECO:0000256" key="8">
    <source>
        <dbReference type="ARBA" id="ARBA00022989"/>
    </source>
</evidence>
<keyword evidence="11" id="KW-1185">Reference proteome</keyword>
<evidence type="ECO:0000313" key="10">
    <source>
        <dbReference type="EMBL" id="BCR36389.1"/>
    </source>
</evidence>
<dbReference type="InterPro" id="IPR036640">
    <property type="entry name" value="ABC1_TM_sf"/>
</dbReference>
<dbReference type="GO" id="GO:0015421">
    <property type="term" value="F:ABC-type oligopeptide transporter activity"/>
    <property type="evidence" value="ECO:0007669"/>
    <property type="project" value="TreeGrafter"/>
</dbReference>
<dbReference type="SMART" id="SM00382">
    <property type="entry name" value="AAA"/>
    <property type="match status" value="1"/>
</dbReference>
<organism evidence="10 11">
    <name type="scientific">Mariniplasma anaerobium</name>
    <dbReference type="NCBI Taxonomy" id="2735436"/>
    <lineage>
        <taxon>Bacteria</taxon>
        <taxon>Bacillati</taxon>
        <taxon>Mycoplasmatota</taxon>
        <taxon>Mollicutes</taxon>
        <taxon>Acholeplasmatales</taxon>
        <taxon>Acholeplasmataceae</taxon>
        <taxon>Mariniplasma</taxon>
    </lineage>
</organism>
<dbReference type="GO" id="GO:0005886">
    <property type="term" value="C:plasma membrane"/>
    <property type="evidence" value="ECO:0007669"/>
    <property type="project" value="UniProtKB-SubCell"/>
</dbReference>
<dbReference type="KEGG" id="manr:MPAN_012820"/>
<dbReference type="AlphaFoldDB" id="A0A7U9XW43"/>
<keyword evidence="9" id="KW-0472">Membrane</keyword>
<dbReference type="InterPro" id="IPR039421">
    <property type="entry name" value="Type_1_exporter"/>
</dbReference>
<dbReference type="FunFam" id="3.40.50.300:FF:000221">
    <property type="entry name" value="Multidrug ABC transporter ATP-binding protein"/>
    <property type="match status" value="1"/>
</dbReference>
<accession>A0A7U9XW43</accession>
<dbReference type="PROSITE" id="PS50893">
    <property type="entry name" value="ABC_TRANSPORTER_2"/>
    <property type="match status" value="1"/>
</dbReference>
<evidence type="ECO:0000313" key="11">
    <source>
        <dbReference type="Proteomes" id="UP000620133"/>
    </source>
</evidence>
<dbReference type="SUPFAM" id="SSF52540">
    <property type="entry name" value="P-loop containing nucleoside triphosphate hydrolases"/>
    <property type="match status" value="1"/>
</dbReference>
<dbReference type="PANTHER" id="PTHR43394">
    <property type="entry name" value="ATP-DEPENDENT PERMEASE MDL1, MITOCHONDRIAL"/>
    <property type="match status" value="1"/>
</dbReference>
<keyword evidence="5" id="KW-0812">Transmembrane</keyword>
<evidence type="ECO:0000256" key="5">
    <source>
        <dbReference type="ARBA" id="ARBA00022692"/>
    </source>
</evidence>
<dbReference type="InterPro" id="IPR003593">
    <property type="entry name" value="AAA+_ATPase"/>
</dbReference>
<dbReference type="InterPro" id="IPR003439">
    <property type="entry name" value="ABC_transporter-like_ATP-bd"/>
</dbReference>
<comment type="subcellular location">
    <subcellularLocation>
        <location evidence="1">Cell membrane</location>
        <topology evidence="1">Multi-pass membrane protein</topology>
    </subcellularLocation>
</comment>
<dbReference type="GO" id="GO:0016887">
    <property type="term" value="F:ATP hydrolysis activity"/>
    <property type="evidence" value="ECO:0007669"/>
    <property type="project" value="InterPro"/>
</dbReference>
<evidence type="ECO:0000256" key="4">
    <source>
        <dbReference type="ARBA" id="ARBA00022475"/>
    </source>
</evidence>
<protein>
    <submittedName>
        <fullName evidence="10">Multidrug ABC transporter ATP-binding protein</fullName>
    </submittedName>
</protein>
<dbReference type="RefSeq" id="WP_176238798.1">
    <property type="nucleotide sequence ID" value="NZ_AP024412.1"/>
</dbReference>
<evidence type="ECO:0000256" key="7">
    <source>
        <dbReference type="ARBA" id="ARBA00022840"/>
    </source>
</evidence>
<keyword evidence="6" id="KW-0547">Nucleotide-binding</keyword>
<proteinExistence type="inferred from homology"/>
<dbReference type="Gene3D" id="3.40.50.300">
    <property type="entry name" value="P-loop containing nucleotide triphosphate hydrolases"/>
    <property type="match status" value="1"/>
</dbReference>
<dbReference type="InterPro" id="IPR011527">
    <property type="entry name" value="ABC1_TM_dom"/>
</dbReference>
<keyword evidence="7 10" id="KW-0067">ATP-binding</keyword>
<dbReference type="InterPro" id="IPR017871">
    <property type="entry name" value="ABC_transporter-like_CS"/>
</dbReference>
<keyword evidence="8" id="KW-1133">Transmembrane helix</keyword>
<dbReference type="PROSITE" id="PS00211">
    <property type="entry name" value="ABC_TRANSPORTER_1"/>
    <property type="match status" value="1"/>
</dbReference>